<protein>
    <submittedName>
        <fullName evidence="6">LacI family transcriptional regulator</fullName>
    </submittedName>
</protein>
<comment type="caution">
    <text evidence="6">The sequence shown here is derived from an EMBL/GenBank/DDBJ whole genome shotgun (WGS) entry which is preliminary data.</text>
</comment>
<gene>
    <name evidence="6" type="ORF">DC3_25390</name>
</gene>
<evidence type="ECO:0000256" key="2">
    <source>
        <dbReference type="ARBA" id="ARBA00023125"/>
    </source>
</evidence>
<dbReference type="Proteomes" id="UP000321306">
    <property type="component" value="Unassembled WGS sequence"/>
</dbReference>
<name>A0A511N221_DEIC1</name>
<reference evidence="6 7" key="1">
    <citation type="submission" date="2019-07" db="EMBL/GenBank/DDBJ databases">
        <title>Whole genome shotgun sequence of Deinococcus cellulosilyticus NBRC 106333.</title>
        <authorList>
            <person name="Hosoyama A."/>
            <person name="Uohara A."/>
            <person name="Ohji S."/>
            <person name="Ichikawa N."/>
        </authorList>
    </citation>
    <scope>NUCLEOTIDE SEQUENCE [LARGE SCALE GENOMIC DNA]</scope>
    <source>
        <strain evidence="6 7">NBRC 106333</strain>
    </source>
</reference>
<keyword evidence="7" id="KW-1185">Reference proteome</keyword>
<dbReference type="PANTHER" id="PTHR30146:SF109">
    <property type="entry name" value="HTH-TYPE TRANSCRIPTIONAL REGULATOR GALS"/>
    <property type="match status" value="1"/>
</dbReference>
<keyword evidence="2" id="KW-0238">DNA-binding</keyword>
<dbReference type="AlphaFoldDB" id="A0A511N221"/>
<dbReference type="RefSeq" id="WP_146884731.1">
    <property type="nucleotide sequence ID" value="NZ_BJXB01000010.1"/>
</dbReference>
<dbReference type="EMBL" id="BJXB01000010">
    <property type="protein sequence ID" value="GEM46904.1"/>
    <property type="molecule type" value="Genomic_DNA"/>
</dbReference>
<evidence type="ECO:0000256" key="4">
    <source>
        <dbReference type="SAM" id="MobiDB-lite"/>
    </source>
</evidence>
<accession>A0A511N221</accession>
<dbReference type="InterPro" id="IPR028082">
    <property type="entry name" value="Peripla_BP_I"/>
</dbReference>
<dbReference type="InterPro" id="IPR046335">
    <property type="entry name" value="LacI/GalR-like_sensor"/>
</dbReference>
<evidence type="ECO:0000313" key="7">
    <source>
        <dbReference type="Proteomes" id="UP000321306"/>
    </source>
</evidence>
<dbReference type="SUPFAM" id="SSF53822">
    <property type="entry name" value="Periplasmic binding protein-like I"/>
    <property type="match status" value="1"/>
</dbReference>
<dbReference type="OrthoDB" id="9785825at2"/>
<organism evidence="6 7">
    <name type="scientific">Deinococcus cellulosilyticus (strain DSM 18568 / NBRC 106333 / KACC 11606 / 5516J-15)</name>
    <dbReference type="NCBI Taxonomy" id="1223518"/>
    <lineage>
        <taxon>Bacteria</taxon>
        <taxon>Thermotogati</taxon>
        <taxon>Deinococcota</taxon>
        <taxon>Deinococci</taxon>
        <taxon>Deinococcales</taxon>
        <taxon>Deinococcaceae</taxon>
        <taxon>Deinococcus</taxon>
    </lineage>
</organism>
<feature type="domain" description="Transcriptional regulator LacI/GalR-like sensor" evidence="5">
    <location>
        <begin position="138"/>
        <end position="289"/>
    </location>
</feature>
<evidence type="ECO:0000256" key="1">
    <source>
        <dbReference type="ARBA" id="ARBA00023015"/>
    </source>
</evidence>
<proteinExistence type="predicted"/>
<evidence type="ECO:0000259" key="5">
    <source>
        <dbReference type="Pfam" id="PF13377"/>
    </source>
</evidence>
<sequence length="291" mass="31228">MSQALTAALQTLRSTSGHMDASPRKQRPDAPGFTSHETHAASCTIGVLVDSISDPVRCMMMQGIEQAALAGNCIPLYSAEPWSAEVDAVLILDDRITDDSLMQLAEVIPMVVLGRRVKGLEKQCLWVEQSHAIREAVLHLLGQGHQKLAFVCETEDEKVAFQEALKGMGLSPENAVITGCTGSAEAQAATLKLLEQGRTFTALLAASDLLAYGARQALQQAKMDVPTDVALMGIGDLPFSAYLTPPLSSVGIPWVDLAREATFALLKRVNGLPARVPEVTLQVQRRESTAN</sequence>
<dbReference type="Pfam" id="PF13377">
    <property type="entry name" value="Peripla_BP_3"/>
    <property type="match status" value="1"/>
</dbReference>
<keyword evidence="3" id="KW-0804">Transcription</keyword>
<keyword evidence="1" id="KW-0805">Transcription regulation</keyword>
<dbReference type="Gene3D" id="3.40.50.2300">
    <property type="match status" value="2"/>
</dbReference>
<dbReference type="GO" id="GO:0000976">
    <property type="term" value="F:transcription cis-regulatory region binding"/>
    <property type="evidence" value="ECO:0007669"/>
    <property type="project" value="TreeGrafter"/>
</dbReference>
<evidence type="ECO:0000256" key="3">
    <source>
        <dbReference type="ARBA" id="ARBA00023163"/>
    </source>
</evidence>
<feature type="region of interest" description="Disordered" evidence="4">
    <location>
        <begin position="12"/>
        <end position="36"/>
    </location>
</feature>
<dbReference type="PANTHER" id="PTHR30146">
    <property type="entry name" value="LACI-RELATED TRANSCRIPTIONAL REPRESSOR"/>
    <property type="match status" value="1"/>
</dbReference>
<evidence type="ECO:0000313" key="6">
    <source>
        <dbReference type="EMBL" id="GEM46904.1"/>
    </source>
</evidence>
<dbReference type="GO" id="GO:0003700">
    <property type="term" value="F:DNA-binding transcription factor activity"/>
    <property type="evidence" value="ECO:0007669"/>
    <property type="project" value="TreeGrafter"/>
</dbReference>